<dbReference type="GO" id="GO:0042773">
    <property type="term" value="P:ATP synthesis coupled electron transport"/>
    <property type="evidence" value="ECO:0007669"/>
    <property type="project" value="InterPro"/>
</dbReference>
<organism evidence="18">
    <name type="scientific">Coreanomecon hylomeconoides</name>
    <dbReference type="NCBI Taxonomy" id="1780398"/>
    <lineage>
        <taxon>Eukaryota</taxon>
        <taxon>Viridiplantae</taxon>
        <taxon>Streptophyta</taxon>
        <taxon>Embryophyta</taxon>
        <taxon>Tracheophyta</taxon>
        <taxon>Spermatophyta</taxon>
        <taxon>Magnoliopsida</taxon>
        <taxon>Ranunculales</taxon>
        <taxon>Papaveraceae</taxon>
        <taxon>Papaveroideae</taxon>
        <taxon>Coreanomecon</taxon>
    </lineage>
</organism>
<dbReference type="GO" id="GO:0015990">
    <property type="term" value="P:electron transport coupled proton transport"/>
    <property type="evidence" value="ECO:0007669"/>
    <property type="project" value="TreeGrafter"/>
</dbReference>
<evidence type="ECO:0000256" key="15">
    <source>
        <dbReference type="ARBA" id="ARBA00048026"/>
    </source>
</evidence>
<dbReference type="PANTHER" id="PTHR43507:SF21">
    <property type="entry name" value="NAD(P)H-QUINONE OXIDOREDUCTASE CHAIN 4, CHLOROPLASTIC"/>
    <property type="match status" value="1"/>
</dbReference>
<evidence type="ECO:0000256" key="10">
    <source>
        <dbReference type="ARBA" id="ARBA00023027"/>
    </source>
</evidence>
<feature type="domain" description="NADH:quinone oxidoreductase/Mrp antiporter transmembrane" evidence="17">
    <location>
        <begin position="131"/>
        <end position="415"/>
    </location>
</feature>
<dbReference type="NCBIfam" id="TIGR01972">
    <property type="entry name" value="NDH_I_M"/>
    <property type="match status" value="1"/>
</dbReference>
<comment type="catalytic activity">
    <reaction evidence="15 16">
        <text>a plastoquinone + NADH + (n+1) H(+)(in) = a plastoquinol + NAD(+) + n H(+)(out)</text>
        <dbReference type="Rhea" id="RHEA:42608"/>
        <dbReference type="Rhea" id="RHEA-COMP:9561"/>
        <dbReference type="Rhea" id="RHEA-COMP:9562"/>
        <dbReference type="ChEBI" id="CHEBI:15378"/>
        <dbReference type="ChEBI" id="CHEBI:17757"/>
        <dbReference type="ChEBI" id="CHEBI:57540"/>
        <dbReference type="ChEBI" id="CHEBI:57945"/>
        <dbReference type="ChEBI" id="CHEBI:62192"/>
    </reaction>
</comment>
<accession>A0A342K6A7</accession>
<keyword evidence="5 16" id="KW-0874">Quinone</keyword>
<feature type="transmembrane region" description="Helical" evidence="16">
    <location>
        <begin position="417"/>
        <end position="435"/>
    </location>
</feature>
<dbReference type="GO" id="GO:0003954">
    <property type="term" value="F:NADH dehydrogenase activity"/>
    <property type="evidence" value="ECO:0007669"/>
    <property type="project" value="TreeGrafter"/>
</dbReference>
<dbReference type="GeneID" id="29294952"/>
<dbReference type="GO" id="GO:0009535">
    <property type="term" value="C:chloroplast thylakoid membrane"/>
    <property type="evidence" value="ECO:0007669"/>
    <property type="project" value="UniProtKB-SubCell"/>
</dbReference>
<keyword evidence="10 16" id="KW-0520">NAD</keyword>
<keyword evidence="9 16" id="KW-1133">Transmembrane helix</keyword>
<keyword evidence="18" id="KW-0934">Plastid</keyword>
<comment type="similarity">
    <text evidence="2 16">Belongs to the complex I subunit 4 family.</text>
</comment>
<dbReference type="PRINTS" id="PR01437">
    <property type="entry name" value="NUOXDRDTASE4"/>
</dbReference>
<reference evidence="18" key="1">
    <citation type="journal article" date="2016" name="Mitochondrial DNA Part B Resour">
        <title>Complete plastid genome sequences of Coreanomecon hylomeconoides Nakai (Papaveraceae), a Korea endemic genus.</title>
        <authorList>
            <person name="Kim H.-W."/>
            <person name="Kim K.-J."/>
        </authorList>
    </citation>
    <scope>NUCLEOTIDE SEQUENCE</scope>
</reference>
<feature type="transmembrane region" description="Helical" evidence="16">
    <location>
        <begin position="112"/>
        <end position="129"/>
    </location>
</feature>
<dbReference type="GO" id="GO:0016655">
    <property type="term" value="F:oxidoreductase activity, acting on NAD(P)H, quinone or similar compound as acceptor"/>
    <property type="evidence" value="ECO:0007669"/>
    <property type="project" value="UniProtKB-UniRule"/>
</dbReference>
<keyword evidence="16" id="KW-0793">Thylakoid</keyword>
<feature type="transmembrane region" description="Helical" evidence="16">
    <location>
        <begin position="305"/>
        <end position="324"/>
    </location>
</feature>
<keyword evidence="8 16" id="KW-1278">Translocase</keyword>
<name>A0A342K6A7_9MAGN</name>
<feature type="transmembrane region" description="Helical" evidence="16">
    <location>
        <begin position="31"/>
        <end position="51"/>
    </location>
</feature>
<evidence type="ECO:0000256" key="8">
    <source>
        <dbReference type="ARBA" id="ARBA00022967"/>
    </source>
</evidence>
<feature type="transmembrane region" description="Helical" evidence="16">
    <location>
        <begin position="330"/>
        <end position="353"/>
    </location>
</feature>
<feature type="transmembrane region" description="Helical" evidence="16">
    <location>
        <begin position="6"/>
        <end position="24"/>
    </location>
</feature>
<evidence type="ECO:0000256" key="9">
    <source>
        <dbReference type="ARBA" id="ARBA00022989"/>
    </source>
</evidence>
<sequence length="500" mass="56230">MNYFPWLTIIVVLPISAGCSIFFFPHRGNKVIRWYTICICLVELLLTTYAFCYHFRLDDPLIQLEQDYKWINIFDFHWRLGIDGISIGPILLTGFITTLATLAAWPVTRDSRLFYFLMLAMYSGQIGSFSSRDLLLFFIMWELELIPVYLLLSMWGGKKRLYSATKFILYTAGGSIFLLMGVLGMGLYGSNEPTLNFETSANQSYPVGLEIIFYFGFLIAYAVKSPIIPLHTWLPDTHGEAHYSTCMLLAGILLKMGAYGLVRINMELLPHAHSIFSPWLMIVGTVQIIYAALTSPGQRNLKKRIAYSSVSHMGFTIIGIASVTDTGLNGAILQIISHGFIGAALFFLAGTSYDRIRLVYLDEMGGIAIPMPKIFTMFSSFSMASLALPGMSGFVAELVVFFGIITSPKYLLIPKMLITFVMAIGMILTPIYSLSMSRQMFYGYKQFYAPNYSFLDSGPRELFVSICIFLPVIGIGIYPDFVLSLSVDKVEAILSNYFYR</sequence>
<comment type="catalytic activity">
    <reaction evidence="14 16">
        <text>a plastoquinone + NADPH + (n+1) H(+)(in) = a plastoquinol + NADP(+) + n H(+)(out)</text>
        <dbReference type="Rhea" id="RHEA:42612"/>
        <dbReference type="Rhea" id="RHEA-COMP:9561"/>
        <dbReference type="Rhea" id="RHEA-COMP:9562"/>
        <dbReference type="ChEBI" id="CHEBI:15378"/>
        <dbReference type="ChEBI" id="CHEBI:17757"/>
        <dbReference type="ChEBI" id="CHEBI:57783"/>
        <dbReference type="ChEBI" id="CHEBI:58349"/>
        <dbReference type="ChEBI" id="CHEBI:62192"/>
    </reaction>
</comment>
<evidence type="ECO:0000256" key="14">
    <source>
        <dbReference type="ARBA" id="ARBA00047726"/>
    </source>
</evidence>
<dbReference type="AlphaFoldDB" id="A0A342K6A7"/>
<dbReference type="Pfam" id="PF00361">
    <property type="entry name" value="Proton_antipo_M"/>
    <property type="match status" value="1"/>
</dbReference>
<evidence type="ECO:0000256" key="5">
    <source>
        <dbReference type="ARBA" id="ARBA00022719"/>
    </source>
</evidence>
<evidence type="ECO:0000256" key="6">
    <source>
        <dbReference type="ARBA" id="ARBA00022857"/>
    </source>
</evidence>
<keyword evidence="11 16" id="KW-0472">Membrane</keyword>
<keyword evidence="4 16" id="KW-0812">Transmembrane</keyword>
<feature type="transmembrane region" description="Helical" evidence="16">
    <location>
        <begin position="462"/>
        <end position="479"/>
    </location>
</feature>
<dbReference type="EC" id="7.1.1.-" evidence="16"/>
<dbReference type="InterPro" id="IPR001750">
    <property type="entry name" value="ND/Mrp_TM"/>
</dbReference>
<feature type="transmembrane region" description="Helical" evidence="16">
    <location>
        <begin position="274"/>
        <end position="293"/>
    </location>
</feature>
<comment type="subcellular location">
    <subcellularLocation>
        <location evidence="1 16">Plastid</location>
        <location evidence="1 16">Chloroplast thylakoid membrane</location>
        <topology evidence="1 16">Multi-pass membrane protein</topology>
    </subcellularLocation>
</comment>
<dbReference type="InterPro" id="IPR010227">
    <property type="entry name" value="NADH_Q_OxRdtase_chainM/4"/>
</dbReference>
<keyword evidence="18" id="KW-0150">Chloroplast</keyword>
<evidence type="ECO:0000256" key="13">
    <source>
        <dbReference type="ARBA" id="ARBA00032800"/>
    </source>
</evidence>
<gene>
    <name evidence="16 18" type="primary">ndhD</name>
    <name evidence="18" type="ORF">CohyCp074</name>
</gene>
<dbReference type="GO" id="GO:0048039">
    <property type="term" value="F:ubiquinone binding"/>
    <property type="evidence" value="ECO:0007669"/>
    <property type="project" value="TreeGrafter"/>
</dbReference>
<evidence type="ECO:0000256" key="7">
    <source>
        <dbReference type="ARBA" id="ARBA00022957"/>
    </source>
</evidence>
<evidence type="ECO:0000256" key="16">
    <source>
        <dbReference type="HAMAP-Rule" id="MF_00491"/>
    </source>
</evidence>
<proteinExistence type="inferred from homology"/>
<dbReference type="InterPro" id="IPR003918">
    <property type="entry name" value="NADH_UbQ_OxRdtase"/>
</dbReference>
<geneLocation type="chloroplast" evidence="18"/>
<feature type="transmembrane region" description="Helical" evidence="16">
    <location>
        <begin position="85"/>
        <end position="105"/>
    </location>
</feature>
<feature type="transmembrane region" description="Helical" evidence="16">
    <location>
        <begin position="243"/>
        <end position="262"/>
    </location>
</feature>
<evidence type="ECO:0000256" key="12">
    <source>
        <dbReference type="ARBA" id="ARBA00030440"/>
    </source>
</evidence>
<dbReference type="InterPro" id="IPR022997">
    <property type="entry name" value="NADH_Q_OxRdtase_chain4"/>
</dbReference>
<dbReference type="EMBL" id="KT274030">
    <property type="protein sequence ID" value="ALZ50155.1"/>
    <property type="molecule type" value="Genomic_DNA"/>
</dbReference>
<feature type="transmembrane region" description="Helical" evidence="16">
    <location>
        <begin position="374"/>
        <end position="405"/>
    </location>
</feature>
<evidence type="ECO:0000256" key="1">
    <source>
        <dbReference type="ARBA" id="ARBA00004454"/>
    </source>
</evidence>
<evidence type="ECO:0000256" key="3">
    <source>
        <dbReference type="ARBA" id="ARBA00016792"/>
    </source>
</evidence>
<protein>
    <recommendedName>
        <fullName evidence="3 16">NAD(P)H-quinone oxidoreductase chain 4, chloroplastic</fullName>
        <ecNumber evidence="16">7.1.1.-</ecNumber>
    </recommendedName>
    <alternativeName>
        <fullName evidence="13 16">NAD(P)H dehydrogenase, chain 4</fullName>
    </alternativeName>
    <alternativeName>
        <fullName evidence="12 16">NADH-plastoquinone oxidoreductase chain 4</fullName>
    </alternativeName>
</protein>
<feature type="transmembrane region" description="Helical" evidence="16">
    <location>
        <begin position="167"/>
        <end position="185"/>
    </location>
</feature>
<evidence type="ECO:0000256" key="4">
    <source>
        <dbReference type="ARBA" id="ARBA00022692"/>
    </source>
</evidence>
<evidence type="ECO:0000313" key="18">
    <source>
        <dbReference type="EMBL" id="ALZ50155.1"/>
    </source>
</evidence>
<dbReference type="GO" id="GO:0008137">
    <property type="term" value="F:NADH dehydrogenase (ubiquinone) activity"/>
    <property type="evidence" value="ECO:0007669"/>
    <property type="project" value="InterPro"/>
</dbReference>
<evidence type="ECO:0000256" key="2">
    <source>
        <dbReference type="ARBA" id="ARBA00009025"/>
    </source>
</evidence>
<feature type="transmembrane region" description="Helical" evidence="16">
    <location>
        <begin position="205"/>
        <end position="223"/>
    </location>
</feature>
<dbReference type="RefSeq" id="YP_009310012.1">
    <property type="nucleotide sequence ID" value="NC_031446.1"/>
</dbReference>
<evidence type="ECO:0000256" key="11">
    <source>
        <dbReference type="ARBA" id="ARBA00023136"/>
    </source>
</evidence>
<dbReference type="PANTHER" id="PTHR43507">
    <property type="entry name" value="NADH-UBIQUINONE OXIDOREDUCTASE CHAIN 4"/>
    <property type="match status" value="1"/>
</dbReference>
<evidence type="ECO:0000259" key="17">
    <source>
        <dbReference type="Pfam" id="PF00361"/>
    </source>
</evidence>
<keyword evidence="7 16" id="KW-0618">Plastoquinone</keyword>
<feature type="transmembrane region" description="Helical" evidence="16">
    <location>
        <begin position="135"/>
        <end position="155"/>
    </location>
</feature>
<dbReference type="HAMAP" id="MF_00491">
    <property type="entry name" value="NDH1_NuoM"/>
    <property type="match status" value="1"/>
</dbReference>
<keyword evidence="6 16" id="KW-0521">NADP</keyword>